<feature type="compositionally biased region" description="Basic residues" evidence="1">
    <location>
        <begin position="2228"/>
        <end position="2245"/>
    </location>
</feature>
<feature type="compositionally biased region" description="Low complexity" evidence="1">
    <location>
        <begin position="1422"/>
        <end position="1434"/>
    </location>
</feature>
<feature type="compositionally biased region" description="Basic and acidic residues" evidence="1">
    <location>
        <begin position="952"/>
        <end position="969"/>
    </location>
</feature>
<evidence type="ECO:0000313" key="3">
    <source>
        <dbReference type="WBParaSite" id="PTRK_0001464300.1"/>
    </source>
</evidence>
<feature type="compositionally biased region" description="Low complexity" evidence="1">
    <location>
        <begin position="1246"/>
        <end position="1257"/>
    </location>
</feature>
<feature type="region of interest" description="Disordered" evidence="1">
    <location>
        <begin position="135"/>
        <end position="168"/>
    </location>
</feature>
<feature type="compositionally biased region" description="Basic and acidic residues" evidence="1">
    <location>
        <begin position="2607"/>
        <end position="2622"/>
    </location>
</feature>
<feature type="compositionally biased region" description="Basic residues" evidence="1">
    <location>
        <begin position="3019"/>
        <end position="3028"/>
    </location>
</feature>
<feature type="compositionally biased region" description="Basic residues" evidence="1">
    <location>
        <begin position="677"/>
        <end position="689"/>
    </location>
</feature>
<feature type="compositionally biased region" description="Low complexity" evidence="1">
    <location>
        <begin position="1278"/>
        <end position="1297"/>
    </location>
</feature>
<dbReference type="STRING" id="131310.A0A0N5A026"/>
<feature type="compositionally biased region" description="Basic and acidic residues" evidence="1">
    <location>
        <begin position="1435"/>
        <end position="1444"/>
    </location>
</feature>
<feature type="compositionally biased region" description="Low complexity" evidence="1">
    <location>
        <begin position="3132"/>
        <end position="3143"/>
    </location>
</feature>
<feature type="region of interest" description="Disordered" evidence="1">
    <location>
        <begin position="1937"/>
        <end position="2084"/>
    </location>
</feature>
<feature type="region of interest" description="Disordered" evidence="1">
    <location>
        <begin position="2104"/>
        <end position="2245"/>
    </location>
</feature>
<feature type="compositionally biased region" description="Basic and acidic residues" evidence="1">
    <location>
        <begin position="2070"/>
        <end position="2083"/>
    </location>
</feature>
<feature type="compositionally biased region" description="Basic residues" evidence="1">
    <location>
        <begin position="3345"/>
        <end position="3357"/>
    </location>
</feature>
<dbReference type="WBParaSite" id="PTRK_0001464300.1">
    <property type="protein sequence ID" value="PTRK_0001464300.1"/>
    <property type="gene ID" value="PTRK_0001464300"/>
</dbReference>
<feature type="compositionally biased region" description="Basic residues" evidence="1">
    <location>
        <begin position="3179"/>
        <end position="3190"/>
    </location>
</feature>
<feature type="region of interest" description="Disordered" evidence="1">
    <location>
        <begin position="384"/>
        <end position="404"/>
    </location>
</feature>
<organism evidence="2 3">
    <name type="scientific">Parastrongyloides trichosuri</name>
    <name type="common">Possum-specific nematode worm</name>
    <dbReference type="NCBI Taxonomy" id="131310"/>
    <lineage>
        <taxon>Eukaryota</taxon>
        <taxon>Metazoa</taxon>
        <taxon>Ecdysozoa</taxon>
        <taxon>Nematoda</taxon>
        <taxon>Chromadorea</taxon>
        <taxon>Rhabditida</taxon>
        <taxon>Tylenchina</taxon>
        <taxon>Panagrolaimomorpha</taxon>
        <taxon>Strongyloidoidea</taxon>
        <taxon>Strongyloididae</taxon>
        <taxon>Parastrongyloides</taxon>
    </lineage>
</organism>
<feature type="compositionally biased region" description="Basic residues" evidence="1">
    <location>
        <begin position="1331"/>
        <end position="1344"/>
    </location>
</feature>
<feature type="compositionally biased region" description="Low complexity" evidence="1">
    <location>
        <begin position="1345"/>
        <end position="1377"/>
    </location>
</feature>
<feature type="compositionally biased region" description="Low complexity" evidence="1">
    <location>
        <begin position="3029"/>
        <end position="3047"/>
    </location>
</feature>
<feature type="compositionally biased region" description="Basic residues" evidence="1">
    <location>
        <begin position="3221"/>
        <end position="3231"/>
    </location>
</feature>
<feature type="compositionally biased region" description="Low complexity" evidence="1">
    <location>
        <begin position="2214"/>
        <end position="2227"/>
    </location>
</feature>
<feature type="region of interest" description="Disordered" evidence="1">
    <location>
        <begin position="1166"/>
        <end position="1537"/>
    </location>
</feature>
<feature type="region of interest" description="Disordered" evidence="1">
    <location>
        <begin position="1630"/>
        <end position="1901"/>
    </location>
</feature>
<feature type="compositionally biased region" description="Basic residues" evidence="1">
    <location>
        <begin position="3285"/>
        <end position="3298"/>
    </location>
</feature>
<feature type="compositionally biased region" description="Basic and acidic residues" evidence="1">
    <location>
        <begin position="1638"/>
        <end position="1647"/>
    </location>
</feature>
<feature type="region of interest" description="Disordered" evidence="1">
    <location>
        <begin position="2295"/>
        <end position="2318"/>
    </location>
</feature>
<feature type="region of interest" description="Disordered" evidence="1">
    <location>
        <begin position="2941"/>
        <end position="3369"/>
    </location>
</feature>
<feature type="compositionally biased region" description="Basic and acidic residues" evidence="1">
    <location>
        <begin position="2361"/>
        <end position="2372"/>
    </location>
</feature>
<feature type="compositionally biased region" description="Basic residues" evidence="1">
    <location>
        <begin position="1937"/>
        <end position="1952"/>
    </location>
</feature>
<feature type="compositionally biased region" description="Basic residues" evidence="1">
    <location>
        <begin position="2390"/>
        <end position="2405"/>
    </location>
</feature>
<sequence length="3369" mass="363028">MAWAEPRRPDRKRQVERGLRSGVLRHCLPLPLTRLGRASCLLTCERGRAGRPALDHVLLAEQTEQNRARLVRDRQRLHTQLLLGLQSRQARAFLGQVGVHQVADADFKRVLHLAGEGQRPFQRLGHGAQRTQLAGEGLQRGVHGRSRSAGPKDCTAGRADRRGGSSSCLQREDIRGARAGLDRNGRRSGREQVDAVEVGAAQCLGDFIAQGIEVSQVGFLGVRTGDRGFDRDRQALLFFKSLGDGLARGQGHVDDRLTALHRLLHGIQGAHLGALVGGDGEDGAIVLGRRNLHASVHTVLRGREITARVVQVLQSNQGACGGQARAFLGQVSVHQVADADFKRVLHLAGEGQRPFQRLGLGAEAAENGRKGLDLGFDSRSRRVSPNLAAASSGDGRGRTRGLQDKLVRSRRTGFDLDVSRSGREQVDAVEVGAAQCLGDFIAQGVEVGQVGLLGVRTDDRRFDRDRQTLLFFKSLGDGLARGQGHVDDRLTALHRLLHGIQGAHLGALVGGDGEDGAIVLGRRHLLAGVHTVLRDREITARVVEVLQSNQGACVRIDAVSHFGFSFVFDISDAVLTPRAFCSGAQQHGAGLVRDAQRLNAELLFGLQRRQLGAFLGQIRVDQVADADLQRVLDLAGEGQRPLQRLGLGAQLAEFAGEGLQRRIDDGGGRAGAGHSTTGRRHRRCGRRRRLQGEDVAGRRAGLDRNSIRRRRREQVDAVEGGAGQSLGDFVAEGVEVGQVGLLSVRAGDRGFDRNRQALLFFQGLGDGLAGGQGHVDDRLTALDRLLHRVQSAHFGALVGGDGEDGAIVLGRRDLHAGVHAVLRDAEVAAGIVQVLQGNECAGSLTCPTPFWLPGAFCSGGGVIEGRGLTRPQFLAAEQAEQDRARLVRDAQRLNAELLFGLQGGQLGAFLGQISIDQVADADFDRVLDLAGEGQRAFQRLRLGAHGAQFAGEGRDRARDGRGEALHGRDVGGAGRGVVGNDQGGGAGRGRGGGGGRAALQHEVVVGARAGLDADGGVGGRGVGPQVDAVEGRAGQGLGDFSAQGVVVGDIGFQGVAGGVRDGDRQALLLFQRLDHGLAGGQGHVDDRLAALHGILDGVQGAHLGALIGGDREDRAVVLGRGNLQACIHAVLRDVEVTADLVNHVEGTANFAGSGVQAADFADPLGKKRPISQANPLSAPACAPPSSGPASPVRRPGPRPPAAAPRHRPRSGLHASDRPLPGPPDWVPLAASPAHKGLSPLQAGPDAAAQPSRSAASRHSADWPAGRSSAEPSAPPDRGPASGRSAPSSRPPRAGAARARPRPPRPAVRVREGGRNIGSCRSPDRRQPDHARRTRAAAARRRHPRPAAAAARAMEAARRTGITRARGCAPAAATAAARTRQRRHRRRLTAQARRRAPQTAGRPHVQHRTVAACAAAKGDVGRADPAARAAAARTEVSARRDRRAGPDAAAAAARTDRHRQRAGKAVDRPQRRDDAARSPTPSAVARGSRRAGRPRTAPAAAADADRLDPARPSRRGPASAGGQHRGFPPRRPLREPQPARRAIHGEGVAPGPAVSADLEPQVVVTDQAQLGSPAPATLEQQRQDVRRPLLVEGEAQIAVAAAAALQRAPQRLVQPRGEDVVGVRLGVHTQTGQVLQGRNRLDRPRQQRPDAGATHQHLLAVQHHGQQAVRRRNRQPAAGLGAHQTARRSPGPIRAGRARRQNIEGAVGGRGRLRHGRATDHRRLGSHVSAAVRPPDKAGPAARWRRRSSNDLQGLEDQSAQPRSPGALMGRSARQSREITGIGRPDCARGSASDTQRPRHAPPRSDRPEGRSAALLPRGRPLDLTVEGRDPPGGAGPAGRARRHRPGRAQPPRPPLDRPAGPVHRPGPGRDAGSDPDLRRSEAAARHDRGAWRHRPADPGRLAAMVATRRRSAPRRGADAHPLFRQPLGLEHRCGGHHPVHQRGEPRHHRAGRTGRCACGSVGPRAGGLSPPGAERPRGSAQRRRAGGHRLALSADRHRRPARRSGLGRRRGPDAARPRQHHRRPPDPALALPVSMGPDQSGHGAGRDSPRHDRPGHRGGRFQQRLQRPHRSSDSGRGRPDPRPRLARHLALGCAISRRHDHRPGLALARSGPAGAQAGPQDRLGPPPGHHQVHLGGRSALSPDRAEHWTAASPAPPRPHAPDHPAAGPTAAAPDHRLDPSSSRTASGLPVAAARAPRPLPDPSAAPPDADRARPAVSAVPWTPARPTVARRPRPRPRRPPPPPHRARRIVLADAAFGLADEDDPARHGVVEPLPRRVQNGAVRVGVEGVQSEIAPPGVLGPVGRKGHRGASPVGRDITAQGGDLERLALRNRRHRAVLDTCGHRPQACRLQRRDHRIRRQGRSDVDVVDGRADQGVTHAAADKPGAVQPARRRQRRHDRPRRRGRQPPSQREGLAAGSHQQLSVHRLGLLDQFIEDRSRDPRPQVGPHMDAWRRFAGHGVGLDHDGMVRPRLDHVADIRREAQNPIRRLHGHRPKRQVLDPDLQLLGGRDQMIAVRVLPQHRREQPHQFGAANGRAFMDPHAVGADQDVDVAAMLRMPQVHRRQAAPRRLPRGFGDARQARRCRGVRHMRTMGRVARQRKVGPPSGDRPHRTDRLNRAERQPHHPALIHWPGERSVRRGHEAEAREIRRIADQQHPVQRHRLGFFQTGAHQFGAQPAATAARVHGDRPQKHGPRLAHARFGEIRRAFLTEGHEGLHRFGAAHLRAEGLALTLHQTPQGFGVAHQGLGLADRVGRPRRQLVSQLARHSIDLIGGDRAVGDAPGQGRLAVDRLAQGEDFKGALMTDHRRQQQGRSRFRRQGQVDEGRRQQGVLGHHHHVAMQQQGQTDAHGPAAHRRYRRLVQIGQRLQEAEHPHLDQVAIALRAQGDEVGDVVAGGEGISFAAEQDHAHGVVHLGALGRLGQGRVHGLGDGVLLVRPIEDDLSTNRRPPHRGRVGPAPRGPDSSGERWPRRSPCSAPRRPPGAQTGPKRHRRPGTAPSASAPAVSALSHAPGSGPPAVSSRHRRARHATAGRTDRPAAAPSAPPATAAIRPGDRPPARSARRRRSRKCAAESDRPKASRRRSHATGRHALGNAPRRSLRASRRRRCATHRFRTDADRPRAWPPQPCRNRRIRSASARSARCSSPPRDRRSRLNPGPDGPHRRSASAPSHIPVATSAAARRSPRRGDRRRPGHHDPEPLARRGPDSVRSDAPSGQRPAQGRAGHARPYRRRPQRASPATSKGPCAGRSRCHQGRGRSRPRLGFGHLSGDRLEIHGLHRRTGQTVRDRLRHRPRLYPRRLHPAPGRGLRRPAQPGRSRPHSRPRRTALAGLHPARQPGRHGRDEGLRRRSRRRLHRRRNGGSRPDLGWRDRL</sequence>
<feature type="region of interest" description="Disordered" evidence="1">
    <location>
        <begin position="663"/>
        <end position="690"/>
    </location>
</feature>
<proteinExistence type="predicted"/>
<feature type="region of interest" description="Disordered" evidence="1">
    <location>
        <begin position="2802"/>
        <end position="2828"/>
    </location>
</feature>
<feature type="region of interest" description="Disordered" evidence="1">
    <location>
        <begin position="2595"/>
        <end position="2642"/>
    </location>
</feature>
<feature type="compositionally biased region" description="Basic and acidic residues" evidence="1">
    <location>
        <begin position="1871"/>
        <end position="1897"/>
    </location>
</feature>
<feature type="compositionally biased region" description="Basic residues" evidence="1">
    <location>
        <begin position="1378"/>
        <end position="1395"/>
    </location>
</feature>
<feature type="compositionally biased region" description="Basic and acidic residues" evidence="1">
    <location>
        <begin position="1463"/>
        <end position="1475"/>
    </location>
</feature>
<feature type="compositionally biased region" description="Gly residues" evidence="1">
    <location>
        <begin position="970"/>
        <end position="995"/>
    </location>
</feature>
<feature type="compositionally biased region" description="Low complexity" evidence="1">
    <location>
        <begin position="2163"/>
        <end position="2172"/>
    </location>
</feature>
<feature type="compositionally biased region" description="Low complexity" evidence="1">
    <location>
        <begin position="2993"/>
        <end position="3010"/>
    </location>
</feature>
<keyword evidence="2" id="KW-1185">Reference proteome</keyword>
<feature type="compositionally biased region" description="Polar residues" evidence="1">
    <location>
        <begin position="1749"/>
        <end position="1761"/>
    </location>
</feature>
<feature type="compositionally biased region" description="Basic residues" evidence="1">
    <location>
        <begin position="3076"/>
        <end position="3085"/>
    </location>
</feature>
<feature type="compositionally biased region" description="Basic and acidic residues" evidence="1">
    <location>
        <begin position="2631"/>
        <end position="2642"/>
    </location>
</feature>
<evidence type="ECO:0000256" key="1">
    <source>
        <dbReference type="SAM" id="MobiDB-lite"/>
    </source>
</evidence>
<evidence type="ECO:0000313" key="2">
    <source>
        <dbReference type="Proteomes" id="UP000038045"/>
    </source>
</evidence>
<protein>
    <submittedName>
        <fullName evidence="3">NAD-specific glutamate dehydrogenase</fullName>
    </submittedName>
</protein>
<feature type="compositionally biased region" description="Basic residues" evidence="1">
    <location>
        <begin position="3095"/>
        <end position="3109"/>
    </location>
</feature>
<feature type="compositionally biased region" description="Basic and acidic residues" evidence="1">
    <location>
        <begin position="1321"/>
        <end position="1330"/>
    </location>
</feature>
<feature type="compositionally biased region" description="Basic and acidic residues" evidence="1">
    <location>
        <begin position="395"/>
        <end position="404"/>
    </location>
</feature>
<dbReference type="Proteomes" id="UP000038045">
    <property type="component" value="Unplaced"/>
</dbReference>
<feature type="compositionally biased region" description="Basic and acidic residues" evidence="1">
    <location>
        <begin position="3191"/>
        <end position="3206"/>
    </location>
</feature>
<reference evidence="3" key="1">
    <citation type="submission" date="2017-02" db="UniProtKB">
        <authorList>
            <consortium name="WormBaseParasite"/>
        </authorList>
    </citation>
    <scope>IDENTIFICATION</scope>
</reference>
<accession>A0A0N5A026</accession>
<feature type="compositionally biased region" description="Basic residues" evidence="1">
    <location>
        <begin position="3246"/>
        <end position="3257"/>
    </location>
</feature>
<feature type="compositionally biased region" description="Basic residues" evidence="1">
    <location>
        <begin position="1996"/>
        <end position="2009"/>
    </location>
</feature>
<feature type="region of interest" description="Disordered" evidence="1">
    <location>
        <begin position="2352"/>
        <end position="2421"/>
    </location>
</feature>
<feature type="region of interest" description="Disordered" evidence="1">
    <location>
        <begin position="950"/>
        <end position="995"/>
    </location>
</feature>
<name>A0A0N5A026_PARTI</name>